<protein>
    <submittedName>
        <fullName evidence="1">Meiotic recombination protein dmc1</fullName>
    </submittedName>
</protein>
<organism evidence="1 2">
    <name type="scientific">Zalaria obscura</name>
    <dbReference type="NCBI Taxonomy" id="2024903"/>
    <lineage>
        <taxon>Eukaryota</taxon>
        <taxon>Fungi</taxon>
        <taxon>Dikarya</taxon>
        <taxon>Ascomycota</taxon>
        <taxon>Pezizomycotina</taxon>
        <taxon>Dothideomycetes</taxon>
        <taxon>Dothideomycetidae</taxon>
        <taxon>Dothideales</taxon>
        <taxon>Zalariaceae</taxon>
        <taxon>Zalaria</taxon>
    </lineage>
</organism>
<comment type="caution">
    <text evidence="1">The sequence shown here is derived from an EMBL/GenBank/DDBJ whole genome shotgun (WGS) entry which is preliminary data.</text>
</comment>
<dbReference type="Proteomes" id="UP001320706">
    <property type="component" value="Unassembled WGS sequence"/>
</dbReference>
<accession>A0ACC3SGP7</accession>
<evidence type="ECO:0000313" key="2">
    <source>
        <dbReference type="Proteomes" id="UP001320706"/>
    </source>
</evidence>
<reference evidence="1" key="1">
    <citation type="submission" date="2024-02" db="EMBL/GenBank/DDBJ databases">
        <title>Metagenome Assembled Genome of Zalaria obscura JY119.</title>
        <authorList>
            <person name="Vighnesh L."/>
            <person name="Jagadeeshwari U."/>
            <person name="Venkata Ramana C."/>
            <person name="Sasikala C."/>
        </authorList>
    </citation>
    <scope>NUCLEOTIDE SEQUENCE</scope>
    <source>
        <strain evidence="1">JY119</strain>
    </source>
</reference>
<proteinExistence type="predicted"/>
<name>A0ACC3SGP7_9PEZI</name>
<evidence type="ECO:0000313" key="1">
    <source>
        <dbReference type="EMBL" id="KAK8211337.1"/>
    </source>
</evidence>
<keyword evidence="2" id="KW-1185">Reference proteome</keyword>
<dbReference type="EMBL" id="JAMKPW020000014">
    <property type="protein sequence ID" value="KAK8211337.1"/>
    <property type="molecule type" value="Genomic_DNA"/>
</dbReference>
<sequence>MLGNVTDKWSSGFETSSISEIYGEFRCGKTQMAHTVAVLAQCEKKQGGGEGKVIYFGAYSNETSGNAISDVISDTEGTFRPERIAEIAERFGLDGAAAQENIICARPKNSEQQQEFLDRSTEQLISGEYRLIVVDSICALFRVDYSGRGELNERQGKLGQYLSKLKQLAEEFNVCVLMTNQIQSDPGATFGMQVDGRKPIGGHVLAHASTTRLLLRKGRGEERVAKVIDSPGKEL</sequence>
<gene>
    <name evidence="1" type="primary">DMC1</name>
    <name evidence="1" type="ORF">M8818_003304</name>
</gene>